<evidence type="ECO:0000313" key="2">
    <source>
        <dbReference type="Proteomes" id="UP000788993"/>
    </source>
</evidence>
<reference evidence="1" key="2">
    <citation type="submission" date="2021-01" db="EMBL/GenBank/DDBJ databases">
        <authorList>
            <person name="Schikora-Tamarit M.A."/>
        </authorList>
    </citation>
    <scope>NUCLEOTIDE SEQUENCE</scope>
    <source>
        <strain evidence="1">NCAIM Y.01608</strain>
    </source>
</reference>
<keyword evidence="2" id="KW-1185">Reference proteome</keyword>
<organism evidence="1 2">
    <name type="scientific">Ogataea polymorpha</name>
    <dbReference type="NCBI Taxonomy" id="460523"/>
    <lineage>
        <taxon>Eukaryota</taxon>
        <taxon>Fungi</taxon>
        <taxon>Dikarya</taxon>
        <taxon>Ascomycota</taxon>
        <taxon>Saccharomycotina</taxon>
        <taxon>Pichiomycetes</taxon>
        <taxon>Pichiales</taxon>
        <taxon>Pichiaceae</taxon>
        <taxon>Ogataea</taxon>
    </lineage>
</organism>
<evidence type="ECO:0000313" key="1">
    <source>
        <dbReference type="EMBL" id="KAH3669796.1"/>
    </source>
</evidence>
<comment type="caution">
    <text evidence="1">The sequence shown here is derived from an EMBL/GenBank/DDBJ whole genome shotgun (WGS) entry which is preliminary data.</text>
</comment>
<dbReference type="RefSeq" id="XP_018212035.1">
    <property type="nucleotide sequence ID" value="XM_018353825.1"/>
</dbReference>
<dbReference type="Proteomes" id="UP000788993">
    <property type="component" value="Unassembled WGS sequence"/>
</dbReference>
<dbReference type="AlphaFoldDB" id="A0A1B7SL65"/>
<dbReference type="OrthoDB" id="3988880at2759"/>
<sequence>MANVQSKELIKRYLTDSKEFPQLISRERFHSIVQLVCRNQLLDEEETELYDILSRQKQNTLERVESSIDQLDLGRIDTDNNETTVQVEDLSLMQLIQSMDQLNQSLESRIEAIEQDIKVELEEINEKIDALNDLRYGTINFETSIESLCKDLHELENRLLELGK</sequence>
<proteinExistence type="predicted"/>
<accession>A0A1B7SL65</accession>
<reference evidence="1" key="1">
    <citation type="journal article" date="2021" name="Open Biol.">
        <title>Shared evolutionary footprints suggest mitochondrial oxidative damage underlies multiple complex I losses in fungi.</title>
        <authorList>
            <person name="Schikora-Tamarit M.A."/>
            <person name="Marcet-Houben M."/>
            <person name="Nosek J."/>
            <person name="Gabaldon T."/>
        </authorList>
    </citation>
    <scope>NUCLEOTIDE SEQUENCE</scope>
    <source>
        <strain evidence="1">NCAIM Y.01608</strain>
    </source>
</reference>
<protein>
    <submittedName>
        <fullName evidence="1">Uncharacterized protein</fullName>
    </submittedName>
</protein>
<dbReference type="EMBL" id="JAEUBD010000983">
    <property type="protein sequence ID" value="KAH3669796.1"/>
    <property type="molecule type" value="Genomic_DNA"/>
</dbReference>
<name>A0A1B7SL65_9ASCO</name>
<gene>
    <name evidence="1" type="ORF">OGATHE_002608</name>
</gene>